<comment type="caution">
    <text evidence="1">The sequence shown here is derived from an EMBL/GenBank/DDBJ whole genome shotgun (WGS) entry which is preliminary data.</text>
</comment>
<dbReference type="EMBL" id="MU006748">
    <property type="protein sequence ID" value="KAF2622049.1"/>
    <property type="molecule type" value="Genomic_DNA"/>
</dbReference>
<name>A0ACB6RLM1_9PLEO</name>
<keyword evidence="2" id="KW-1185">Reference proteome</keyword>
<sequence length="254" mass="28407">MSFLYHVTRVLILSNTHEGSHPWPYTPSRPALTVDVLLHCGDLMQVDGLSAFKKAMSNIRTIDAELKLVGENVEVGDDIEEPLEDHKGCVFYLDEGTHTFTLNDGRTFSIYASLYTPAFGDYAFTYGDHADRFNAGANPVLADVDIIMLHGPPAFPAYADYTLDTACDGRHCGCEKLAKVVKRAQPKLHCFEHNHEGRGAVKMSWGDERLEEVSGVKEDAFEVVQVKKYRKGETMLVNAAMFGEDKEWIDDMKV</sequence>
<accession>A0ACB6RLM1</accession>
<protein>
    <submittedName>
        <fullName evidence="1">Uncharacterized protein</fullName>
    </submittedName>
</protein>
<organism evidence="1 2">
    <name type="scientific">Macroventuria anomochaeta</name>
    <dbReference type="NCBI Taxonomy" id="301207"/>
    <lineage>
        <taxon>Eukaryota</taxon>
        <taxon>Fungi</taxon>
        <taxon>Dikarya</taxon>
        <taxon>Ascomycota</taxon>
        <taxon>Pezizomycotina</taxon>
        <taxon>Dothideomycetes</taxon>
        <taxon>Pleosporomycetidae</taxon>
        <taxon>Pleosporales</taxon>
        <taxon>Pleosporineae</taxon>
        <taxon>Didymellaceae</taxon>
        <taxon>Macroventuria</taxon>
    </lineage>
</organism>
<dbReference type="Proteomes" id="UP000799754">
    <property type="component" value="Unassembled WGS sequence"/>
</dbReference>
<evidence type="ECO:0000313" key="2">
    <source>
        <dbReference type="Proteomes" id="UP000799754"/>
    </source>
</evidence>
<reference evidence="1" key="1">
    <citation type="journal article" date="2020" name="Stud. Mycol.">
        <title>101 Dothideomycetes genomes: a test case for predicting lifestyles and emergence of pathogens.</title>
        <authorList>
            <person name="Haridas S."/>
            <person name="Albert R."/>
            <person name="Binder M."/>
            <person name="Bloem J."/>
            <person name="Labutti K."/>
            <person name="Salamov A."/>
            <person name="Andreopoulos B."/>
            <person name="Baker S."/>
            <person name="Barry K."/>
            <person name="Bills G."/>
            <person name="Bluhm B."/>
            <person name="Cannon C."/>
            <person name="Castanera R."/>
            <person name="Culley D."/>
            <person name="Daum C."/>
            <person name="Ezra D."/>
            <person name="Gonzalez J."/>
            <person name="Henrissat B."/>
            <person name="Kuo A."/>
            <person name="Liang C."/>
            <person name="Lipzen A."/>
            <person name="Lutzoni F."/>
            <person name="Magnuson J."/>
            <person name="Mondo S."/>
            <person name="Nolan M."/>
            <person name="Ohm R."/>
            <person name="Pangilinan J."/>
            <person name="Park H.-J."/>
            <person name="Ramirez L."/>
            <person name="Alfaro M."/>
            <person name="Sun H."/>
            <person name="Tritt A."/>
            <person name="Yoshinaga Y."/>
            <person name="Zwiers L.-H."/>
            <person name="Turgeon B."/>
            <person name="Goodwin S."/>
            <person name="Spatafora J."/>
            <person name="Crous P."/>
            <person name="Grigoriev I."/>
        </authorList>
    </citation>
    <scope>NUCLEOTIDE SEQUENCE</scope>
    <source>
        <strain evidence="1">CBS 525.71</strain>
    </source>
</reference>
<gene>
    <name evidence="1" type="ORF">BU25DRAFT_443435</name>
</gene>
<evidence type="ECO:0000313" key="1">
    <source>
        <dbReference type="EMBL" id="KAF2622049.1"/>
    </source>
</evidence>
<proteinExistence type="predicted"/>